<proteinExistence type="predicted"/>
<sequence>MGKIIRLDTKFTGANMPKLVDYDYSALEAEILSYPTLRGFFDASDVVVSGSSIMQINDRSGNDRHFVQANTELAPVVSSVNGVPSAYFDGSREMLSSGLFSGKNEQSVNMFLHAPGSWSGSCIVLSDRLSADQNFYIAPTAVAALDAGATLAIASIKTKLINYMCGFNIDDGTAVLYGDGSSDIGTVGGVAAPSGDANLGRWTDSQAGNKYVGHLGHLAVFDEDLSKNAYLRSLLDEYAASKYRMSSWSA</sequence>
<gene>
    <name evidence="1" type="ORF">ACFONC_11590</name>
</gene>
<evidence type="ECO:0000313" key="1">
    <source>
        <dbReference type="EMBL" id="MFC3716793.1"/>
    </source>
</evidence>
<comment type="caution">
    <text evidence="1">The sequence shown here is derived from an EMBL/GenBank/DDBJ whole genome shotgun (WGS) entry which is preliminary data.</text>
</comment>
<protein>
    <submittedName>
        <fullName evidence="1">Uncharacterized protein</fullName>
    </submittedName>
</protein>
<dbReference type="RefSeq" id="WP_386744198.1">
    <property type="nucleotide sequence ID" value="NZ_JBHRYA010000007.1"/>
</dbReference>
<dbReference type="Proteomes" id="UP001595705">
    <property type="component" value="Unassembled WGS sequence"/>
</dbReference>
<accession>A0ABV7XLW5</accession>
<dbReference type="EMBL" id="JBHRYA010000007">
    <property type="protein sequence ID" value="MFC3716793.1"/>
    <property type="molecule type" value="Genomic_DNA"/>
</dbReference>
<organism evidence="1 2">
    <name type="scientific">Luteimonas soli</name>
    <dbReference type="NCBI Taxonomy" id="1648966"/>
    <lineage>
        <taxon>Bacteria</taxon>
        <taxon>Pseudomonadati</taxon>
        <taxon>Pseudomonadota</taxon>
        <taxon>Gammaproteobacteria</taxon>
        <taxon>Lysobacterales</taxon>
        <taxon>Lysobacteraceae</taxon>
        <taxon>Luteimonas</taxon>
    </lineage>
</organism>
<keyword evidence="2" id="KW-1185">Reference proteome</keyword>
<evidence type="ECO:0000313" key="2">
    <source>
        <dbReference type="Proteomes" id="UP001595705"/>
    </source>
</evidence>
<name>A0ABV7XLW5_9GAMM</name>
<reference evidence="2" key="1">
    <citation type="journal article" date="2019" name="Int. J. Syst. Evol. Microbiol.">
        <title>The Global Catalogue of Microorganisms (GCM) 10K type strain sequencing project: providing services to taxonomists for standard genome sequencing and annotation.</title>
        <authorList>
            <consortium name="The Broad Institute Genomics Platform"/>
            <consortium name="The Broad Institute Genome Sequencing Center for Infectious Disease"/>
            <person name="Wu L."/>
            <person name="Ma J."/>
        </authorList>
    </citation>
    <scope>NUCLEOTIDE SEQUENCE [LARGE SCALE GENOMIC DNA]</scope>
    <source>
        <strain evidence="2">KCTC 42441</strain>
    </source>
</reference>